<dbReference type="Proteomes" id="UP000031938">
    <property type="component" value="Unassembled WGS sequence"/>
</dbReference>
<evidence type="ECO:0000313" key="2">
    <source>
        <dbReference type="EMBL" id="KIL51793.1"/>
    </source>
</evidence>
<keyword evidence="3" id="KW-1185">Reference proteome</keyword>
<reference evidence="2 3" key="1">
    <citation type="submission" date="2015-01" db="EMBL/GenBank/DDBJ databases">
        <title>Genome sequencing of Jeotgalibacillus soli.</title>
        <authorList>
            <person name="Goh K.M."/>
            <person name="Chan K.-G."/>
            <person name="Yaakop A.S."/>
            <person name="Ee R."/>
            <person name="Gan H.M."/>
            <person name="Chan C.S."/>
        </authorList>
    </citation>
    <scope>NUCLEOTIDE SEQUENCE [LARGE SCALE GENOMIC DNA]</scope>
    <source>
        <strain evidence="2 3">P9</strain>
    </source>
</reference>
<sequence length="178" mass="21296">MNYREEILKFMDEDIKQGFKTLKNKTILINRHSENGVENWKHIIYHRMEKKEIDLLEKQVNKPFSKEYKEFLSHCNGCFLFNGNFYIYGKAFLEKGMSREEMLYQPYDLVEEREDPPCKVSDELFYFGGTPESIFAYTNNASIVELKRRSGKLISTYDSFDDWLINKLHSTEMFSYLD</sequence>
<dbReference type="SUPFAM" id="SSF160631">
    <property type="entry name" value="SMI1/KNR4-like"/>
    <property type="match status" value="1"/>
</dbReference>
<dbReference type="STRING" id="889306.KP78_01630"/>
<evidence type="ECO:0000259" key="1">
    <source>
        <dbReference type="Pfam" id="PF09346"/>
    </source>
</evidence>
<organism evidence="2 3">
    <name type="scientific">Jeotgalibacillus soli</name>
    <dbReference type="NCBI Taxonomy" id="889306"/>
    <lineage>
        <taxon>Bacteria</taxon>
        <taxon>Bacillati</taxon>
        <taxon>Bacillota</taxon>
        <taxon>Bacilli</taxon>
        <taxon>Bacillales</taxon>
        <taxon>Caryophanaceae</taxon>
        <taxon>Jeotgalibacillus</taxon>
    </lineage>
</organism>
<accession>A0A0C2W6Y2</accession>
<protein>
    <recommendedName>
        <fullName evidence="1">Knr4/Smi1-like domain-containing protein</fullName>
    </recommendedName>
</protein>
<dbReference type="Pfam" id="PF09346">
    <property type="entry name" value="SMI1_KNR4"/>
    <property type="match status" value="1"/>
</dbReference>
<dbReference type="EMBL" id="JXRP01000006">
    <property type="protein sequence ID" value="KIL51793.1"/>
    <property type="molecule type" value="Genomic_DNA"/>
</dbReference>
<name>A0A0C2W6Y2_9BACL</name>
<dbReference type="InterPro" id="IPR037883">
    <property type="entry name" value="Knr4/Smi1-like_sf"/>
</dbReference>
<feature type="domain" description="Knr4/Smi1-like" evidence="1">
    <location>
        <begin position="50"/>
        <end position="165"/>
    </location>
</feature>
<dbReference type="InterPro" id="IPR018958">
    <property type="entry name" value="Knr4/Smi1-like_dom"/>
</dbReference>
<gene>
    <name evidence="2" type="ORF">KP78_01630</name>
</gene>
<evidence type="ECO:0000313" key="3">
    <source>
        <dbReference type="Proteomes" id="UP000031938"/>
    </source>
</evidence>
<proteinExistence type="predicted"/>
<dbReference type="PATRIC" id="fig|889306.3.peg.165"/>
<dbReference type="OrthoDB" id="2988976at2"/>
<comment type="caution">
    <text evidence="2">The sequence shown here is derived from an EMBL/GenBank/DDBJ whole genome shotgun (WGS) entry which is preliminary data.</text>
</comment>
<dbReference type="AlphaFoldDB" id="A0A0C2W6Y2"/>
<dbReference type="Gene3D" id="3.40.1580.10">
    <property type="entry name" value="SMI1/KNR4-like"/>
    <property type="match status" value="1"/>
</dbReference>